<dbReference type="AlphaFoldDB" id="A0A0T6LPL8"/>
<accession>A0A0T6LPL8</accession>
<dbReference type="Proteomes" id="UP000050867">
    <property type="component" value="Unassembled WGS sequence"/>
</dbReference>
<feature type="transmembrane region" description="Helical" evidence="9">
    <location>
        <begin position="199"/>
        <end position="220"/>
    </location>
</feature>
<keyword evidence="9" id="KW-0472">Membrane</keyword>
<dbReference type="EMBL" id="LLZU01000033">
    <property type="protein sequence ID" value="KRV48059.1"/>
    <property type="molecule type" value="Genomic_DNA"/>
</dbReference>
<proteinExistence type="predicted"/>
<name>A0A0T6LPL8_WENVI</name>
<dbReference type="PANTHER" id="PTHR24421:SF10">
    <property type="entry name" value="NITRATE_NITRITE SENSOR PROTEIN NARQ"/>
    <property type="match status" value="1"/>
</dbReference>
<dbReference type="InterPro" id="IPR011712">
    <property type="entry name" value="Sig_transdc_His_kin_sub3_dim/P"/>
</dbReference>
<evidence type="ECO:0000256" key="4">
    <source>
        <dbReference type="ARBA" id="ARBA00022679"/>
    </source>
</evidence>
<gene>
    <name evidence="12" type="ORF">AQ490_27225</name>
</gene>
<feature type="transmembrane region" description="Helical" evidence="9">
    <location>
        <begin position="232"/>
        <end position="254"/>
    </location>
</feature>
<dbReference type="InterPro" id="IPR003594">
    <property type="entry name" value="HATPase_dom"/>
</dbReference>
<comment type="catalytic activity">
    <reaction evidence="1">
        <text>ATP + protein L-histidine = ADP + protein N-phospho-L-histidine.</text>
        <dbReference type="EC" id="2.7.13.3"/>
    </reaction>
</comment>
<evidence type="ECO:0000313" key="13">
    <source>
        <dbReference type="Proteomes" id="UP000050867"/>
    </source>
</evidence>
<evidence type="ECO:0000313" key="12">
    <source>
        <dbReference type="EMBL" id="KRV48059.1"/>
    </source>
</evidence>
<feature type="transmembrane region" description="Helical" evidence="9">
    <location>
        <begin position="168"/>
        <end position="187"/>
    </location>
</feature>
<evidence type="ECO:0000256" key="1">
    <source>
        <dbReference type="ARBA" id="ARBA00000085"/>
    </source>
</evidence>
<sequence length="582" mass="61516">MLAWSLVALAVGLCGEWAYANSGASGWSMARDLVVGWAFAVAGLVARWRRPGNPVGSLMLAEGLTWFLGNLQGTREPLLFALGAWGESLNVAVLGHLILAYPTGRLLPGATRWVVVLGYGLVAVGGLARATAFDPAASASATYLDCADCGPNALLLLRDPVAFEVIDTTYRVVGGLVVLVCLGMLVHRWRTSSPVRRRVLLPAWLSTLTGAVLLGAAAVYSLAPSRYTTVEWVLILLSDVGQVAVPVAFLAGLLRMRLRRAAVGNLVIEVGTDPTPGRLQGVLTEVTGDPTLRLGLWSEEDAGYRDTEGRPLRLPPTDSERGATVVDIAGRPTAVLVHDRSLEDDPELLAAVRASVRLGLENTSLRSEVNLRLEQVEAVSSRIVEAADRERRQLERDLHDGAQARLVYALMTLRQLDTRLACGTPTDRAGLRLSVAEAERALRTALDELRGLARGIHPAILTREGLGPAINALADQAAVPVVVMVEPGRYPAVVEATAYFAVCEALANTAKHAGAEAVSVSARHSAGRLVVEAVDDGVGGADPAGGTGLRGIADRLAAVGGELRVVSPPGRGTRIRVELPCE</sequence>
<keyword evidence="7" id="KW-0067">ATP-binding</keyword>
<dbReference type="eggNOG" id="COG4585">
    <property type="taxonomic scope" value="Bacteria"/>
</dbReference>
<organism evidence="12 13">
    <name type="scientific">Wenjunlia vitaminophila</name>
    <name type="common">Streptomyces vitaminophilus</name>
    <dbReference type="NCBI Taxonomy" id="76728"/>
    <lineage>
        <taxon>Bacteria</taxon>
        <taxon>Bacillati</taxon>
        <taxon>Actinomycetota</taxon>
        <taxon>Actinomycetes</taxon>
        <taxon>Kitasatosporales</taxon>
        <taxon>Streptomycetaceae</taxon>
        <taxon>Wenjunlia</taxon>
    </lineage>
</organism>
<dbReference type="InterPro" id="IPR036890">
    <property type="entry name" value="HATPase_C_sf"/>
</dbReference>
<keyword evidence="9" id="KW-0812">Transmembrane</keyword>
<comment type="caution">
    <text evidence="12">The sequence shown here is derived from an EMBL/GenBank/DDBJ whole genome shotgun (WGS) entry which is preliminary data.</text>
</comment>
<dbReference type="GO" id="GO:0016020">
    <property type="term" value="C:membrane"/>
    <property type="evidence" value="ECO:0007669"/>
    <property type="project" value="InterPro"/>
</dbReference>
<dbReference type="Pfam" id="PF02518">
    <property type="entry name" value="HATPase_c"/>
    <property type="match status" value="1"/>
</dbReference>
<keyword evidence="8" id="KW-0902">Two-component regulatory system</keyword>
<dbReference type="GO" id="GO:0046983">
    <property type="term" value="F:protein dimerization activity"/>
    <property type="evidence" value="ECO:0007669"/>
    <property type="project" value="InterPro"/>
</dbReference>
<dbReference type="GO" id="GO:0005524">
    <property type="term" value="F:ATP binding"/>
    <property type="evidence" value="ECO:0007669"/>
    <property type="project" value="UniProtKB-KW"/>
</dbReference>
<keyword evidence="13" id="KW-1185">Reference proteome</keyword>
<evidence type="ECO:0000256" key="8">
    <source>
        <dbReference type="ARBA" id="ARBA00023012"/>
    </source>
</evidence>
<reference evidence="12 13" key="1">
    <citation type="submission" date="2015-10" db="EMBL/GenBank/DDBJ databases">
        <title>Draft genome sequence of pyrrolomycin-producing Streptomyces vitaminophilus.</title>
        <authorList>
            <person name="Graham D.E."/>
            <person name="Mahan K.M."/>
            <person name="Klingeman D.M."/>
            <person name="Hettich R.L."/>
            <person name="Parry R.J."/>
        </authorList>
    </citation>
    <scope>NUCLEOTIDE SEQUENCE [LARGE SCALE GENOMIC DNA]</scope>
    <source>
        <strain evidence="12 13">ATCC 31673</strain>
    </source>
</reference>
<feature type="domain" description="Signal transduction histidine kinase subgroup 3 dimerisation and phosphoacceptor" evidence="11">
    <location>
        <begin position="390"/>
        <end position="459"/>
    </location>
</feature>
<keyword evidence="3" id="KW-0597">Phosphoprotein</keyword>
<evidence type="ECO:0000256" key="7">
    <source>
        <dbReference type="ARBA" id="ARBA00022840"/>
    </source>
</evidence>
<protein>
    <recommendedName>
        <fullName evidence="2">histidine kinase</fullName>
        <ecNumber evidence="2">2.7.13.3</ecNumber>
    </recommendedName>
</protein>
<dbReference type="STRING" id="76728.AQ490_27225"/>
<dbReference type="GO" id="GO:0000155">
    <property type="term" value="F:phosphorelay sensor kinase activity"/>
    <property type="evidence" value="ECO:0007669"/>
    <property type="project" value="InterPro"/>
</dbReference>
<dbReference type="Gene3D" id="3.30.565.10">
    <property type="entry name" value="Histidine kinase-like ATPase, C-terminal domain"/>
    <property type="match status" value="1"/>
</dbReference>
<dbReference type="PANTHER" id="PTHR24421">
    <property type="entry name" value="NITRATE/NITRITE SENSOR PROTEIN NARX-RELATED"/>
    <property type="match status" value="1"/>
</dbReference>
<evidence type="ECO:0000259" key="11">
    <source>
        <dbReference type="Pfam" id="PF07730"/>
    </source>
</evidence>
<dbReference type="EC" id="2.7.13.3" evidence="2"/>
<evidence type="ECO:0000259" key="10">
    <source>
        <dbReference type="Pfam" id="PF02518"/>
    </source>
</evidence>
<dbReference type="SUPFAM" id="SSF55874">
    <property type="entry name" value="ATPase domain of HSP90 chaperone/DNA topoisomerase II/histidine kinase"/>
    <property type="match status" value="1"/>
</dbReference>
<evidence type="ECO:0000256" key="6">
    <source>
        <dbReference type="ARBA" id="ARBA00022777"/>
    </source>
</evidence>
<evidence type="ECO:0000256" key="5">
    <source>
        <dbReference type="ARBA" id="ARBA00022741"/>
    </source>
</evidence>
<feature type="transmembrane region" description="Helical" evidence="9">
    <location>
        <begin position="113"/>
        <end position="132"/>
    </location>
</feature>
<dbReference type="CDD" id="cd16917">
    <property type="entry name" value="HATPase_UhpB-NarQ-NarX-like"/>
    <property type="match status" value="1"/>
</dbReference>
<keyword evidence="6" id="KW-0418">Kinase</keyword>
<evidence type="ECO:0000256" key="3">
    <source>
        <dbReference type="ARBA" id="ARBA00022553"/>
    </source>
</evidence>
<keyword evidence="9" id="KW-1133">Transmembrane helix</keyword>
<feature type="domain" description="Histidine kinase/HSP90-like ATPase" evidence="10">
    <location>
        <begin position="499"/>
        <end position="581"/>
    </location>
</feature>
<dbReference type="Pfam" id="PF07730">
    <property type="entry name" value="HisKA_3"/>
    <property type="match status" value="1"/>
</dbReference>
<evidence type="ECO:0000256" key="9">
    <source>
        <dbReference type="SAM" id="Phobius"/>
    </source>
</evidence>
<dbReference type="InterPro" id="IPR050482">
    <property type="entry name" value="Sensor_HK_TwoCompSys"/>
</dbReference>
<keyword evidence="5" id="KW-0547">Nucleotide-binding</keyword>
<feature type="transmembrane region" description="Helical" evidence="9">
    <location>
        <begin position="78"/>
        <end position="101"/>
    </location>
</feature>
<evidence type="ECO:0000256" key="2">
    <source>
        <dbReference type="ARBA" id="ARBA00012438"/>
    </source>
</evidence>
<keyword evidence="4" id="KW-0808">Transferase</keyword>